<evidence type="ECO:0000313" key="9">
    <source>
        <dbReference type="Proteomes" id="UP000007151"/>
    </source>
</evidence>
<dbReference type="SMART" id="SM00702">
    <property type="entry name" value="P4Hc"/>
    <property type="match status" value="1"/>
</dbReference>
<proteinExistence type="predicted"/>
<keyword evidence="5" id="KW-0408">Iron</keyword>
<keyword evidence="2" id="KW-0479">Metal-binding</keyword>
<dbReference type="GO" id="GO:0031418">
    <property type="term" value="F:L-ascorbic acid binding"/>
    <property type="evidence" value="ECO:0007669"/>
    <property type="project" value="InterPro"/>
</dbReference>
<dbReference type="AlphaFoldDB" id="A0A212FL66"/>
<feature type="transmembrane region" description="Helical" evidence="7">
    <location>
        <begin position="39"/>
        <end position="57"/>
    </location>
</feature>
<dbReference type="InterPro" id="IPR044862">
    <property type="entry name" value="Pro_4_hyd_alph_FE2OG_OXY"/>
</dbReference>
<feature type="region of interest" description="Disordered" evidence="6">
    <location>
        <begin position="1"/>
        <end position="29"/>
    </location>
</feature>
<protein>
    <submittedName>
        <fullName evidence="8">PKHD domain-containing transmembrane protein C17orf101</fullName>
    </submittedName>
</protein>
<dbReference type="Gene3D" id="2.60.120.620">
    <property type="entry name" value="q2cbj1_9rhob like domain"/>
    <property type="match status" value="1"/>
</dbReference>
<sequence length="312" mass="35535">MSEVKKRSKQSISTDKILESEEKKAKEKASPNKNLPLRILSRTVVIFSLLIIVYMSAKDRTKIFAKQTEVIPGKGLIIECSSEYMKELDEYEGCAPKNCKRYVTDTVISTKEADELLNMAKRGLKHGGSLGGASILDLHSGALSKGSNFVNFYKLKEMKNIFDQNDFNTFRVVKDKIKYAIAHHFGVQPTKIYLTYPTFFSEISTKKAVTIHDEYWHPHVDKESYKSFHYTTLLYLGDYNIDFKGGQFVFIDSNYNYTVEPRKGRLSMFTSGAENLHHVQKVTAGVRYAMTISFTCNKNYAIADPGVEKYIS</sequence>
<comment type="caution">
    <text evidence="8">The sequence shown here is derived from an EMBL/GenBank/DDBJ whole genome shotgun (WGS) entry which is preliminary data.</text>
</comment>
<dbReference type="PROSITE" id="PS51471">
    <property type="entry name" value="FE2OG_OXY"/>
    <property type="match status" value="1"/>
</dbReference>
<keyword evidence="7 8" id="KW-0812">Transmembrane</keyword>
<evidence type="ECO:0000256" key="5">
    <source>
        <dbReference type="ARBA" id="ARBA00023004"/>
    </source>
</evidence>
<name>A0A212FL66_DANPL</name>
<dbReference type="Proteomes" id="UP000007151">
    <property type="component" value="Unassembled WGS sequence"/>
</dbReference>
<dbReference type="OrthoDB" id="427071at2759"/>
<dbReference type="eggNOG" id="ENOG502QR2P">
    <property type="taxonomic scope" value="Eukaryota"/>
</dbReference>
<evidence type="ECO:0000256" key="4">
    <source>
        <dbReference type="ARBA" id="ARBA00023002"/>
    </source>
</evidence>
<dbReference type="GO" id="GO:0016705">
    <property type="term" value="F:oxidoreductase activity, acting on paired donors, with incorporation or reduction of molecular oxygen"/>
    <property type="evidence" value="ECO:0007669"/>
    <property type="project" value="InterPro"/>
</dbReference>
<dbReference type="GO" id="GO:0005506">
    <property type="term" value="F:iron ion binding"/>
    <property type="evidence" value="ECO:0007669"/>
    <property type="project" value="InterPro"/>
</dbReference>
<gene>
    <name evidence="8" type="ORF">KGM_208048</name>
</gene>
<dbReference type="InterPro" id="IPR006620">
    <property type="entry name" value="Pro_4_hyd_alph"/>
</dbReference>
<dbReference type="KEGG" id="dpl:KGM_208048"/>
<evidence type="ECO:0000256" key="3">
    <source>
        <dbReference type="ARBA" id="ARBA00022964"/>
    </source>
</evidence>
<dbReference type="STRING" id="278856.A0A212FL66"/>
<comment type="cofactor">
    <cofactor evidence="1">
        <name>L-ascorbate</name>
        <dbReference type="ChEBI" id="CHEBI:38290"/>
    </cofactor>
</comment>
<dbReference type="Pfam" id="PF13640">
    <property type="entry name" value="2OG-FeII_Oxy_3"/>
    <property type="match status" value="1"/>
</dbReference>
<dbReference type="PANTHER" id="PTHR14650">
    <property type="entry name" value="PROLYL HYDROXYLASE-RELATED"/>
    <property type="match status" value="1"/>
</dbReference>
<dbReference type="GO" id="GO:0051213">
    <property type="term" value="F:dioxygenase activity"/>
    <property type="evidence" value="ECO:0007669"/>
    <property type="project" value="UniProtKB-KW"/>
</dbReference>
<feature type="compositionally biased region" description="Basic and acidic residues" evidence="6">
    <location>
        <begin position="16"/>
        <end position="29"/>
    </location>
</feature>
<evidence type="ECO:0000256" key="6">
    <source>
        <dbReference type="SAM" id="MobiDB-lite"/>
    </source>
</evidence>
<keyword evidence="7" id="KW-1133">Transmembrane helix</keyword>
<reference evidence="8 9" key="1">
    <citation type="journal article" date="2011" name="Cell">
        <title>The monarch butterfly genome yields insights into long-distance migration.</title>
        <authorList>
            <person name="Zhan S."/>
            <person name="Merlin C."/>
            <person name="Boore J.L."/>
            <person name="Reppert S.M."/>
        </authorList>
    </citation>
    <scope>NUCLEOTIDE SEQUENCE [LARGE SCALE GENOMIC DNA]</scope>
    <source>
        <strain evidence="8">F-2</strain>
    </source>
</reference>
<accession>A0A212FL66</accession>
<dbReference type="InterPro" id="IPR039210">
    <property type="entry name" value="OGFOD3"/>
</dbReference>
<organism evidence="8 9">
    <name type="scientific">Danaus plexippus plexippus</name>
    <dbReference type="NCBI Taxonomy" id="278856"/>
    <lineage>
        <taxon>Eukaryota</taxon>
        <taxon>Metazoa</taxon>
        <taxon>Ecdysozoa</taxon>
        <taxon>Arthropoda</taxon>
        <taxon>Hexapoda</taxon>
        <taxon>Insecta</taxon>
        <taxon>Pterygota</taxon>
        <taxon>Neoptera</taxon>
        <taxon>Endopterygota</taxon>
        <taxon>Lepidoptera</taxon>
        <taxon>Glossata</taxon>
        <taxon>Ditrysia</taxon>
        <taxon>Papilionoidea</taxon>
        <taxon>Nymphalidae</taxon>
        <taxon>Danainae</taxon>
        <taxon>Danaini</taxon>
        <taxon>Danaina</taxon>
        <taxon>Danaus</taxon>
        <taxon>Danaus</taxon>
    </lineage>
</organism>
<keyword evidence="7" id="KW-0472">Membrane</keyword>
<evidence type="ECO:0000256" key="7">
    <source>
        <dbReference type="SAM" id="Phobius"/>
    </source>
</evidence>
<dbReference type="EMBL" id="AGBW02007840">
    <property type="protein sequence ID" value="OWR54484.1"/>
    <property type="molecule type" value="Genomic_DNA"/>
</dbReference>
<keyword evidence="3" id="KW-0223">Dioxygenase</keyword>
<evidence type="ECO:0000256" key="1">
    <source>
        <dbReference type="ARBA" id="ARBA00001961"/>
    </source>
</evidence>
<evidence type="ECO:0000256" key="2">
    <source>
        <dbReference type="ARBA" id="ARBA00022723"/>
    </source>
</evidence>
<evidence type="ECO:0000313" key="8">
    <source>
        <dbReference type="EMBL" id="OWR54484.1"/>
    </source>
</evidence>
<keyword evidence="9" id="KW-1185">Reference proteome</keyword>
<dbReference type="GO" id="GO:0016020">
    <property type="term" value="C:membrane"/>
    <property type="evidence" value="ECO:0007669"/>
    <property type="project" value="TreeGrafter"/>
</dbReference>
<dbReference type="PANTHER" id="PTHR14650:SF1">
    <property type="entry name" value="2-OXOGLUTARATE AND IRON-DEPENDENT OXYGENASE DOMAIN-CONTAINING PROTEIN 3"/>
    <property type="match status" value="1"/>
</dbReference>
<dbReference type="InterPro" id="IPR005123">
    <property type="entry name" value="Oxoglu/Fe-dep_dioxygenase_dom"/>
</dbReference>
<keyword evidence="4" id="KW-0560">Oxidoreductase</keyword>